<evidence type="ECO:0000256" key="1">
    <source>
        <dbReference type="SAM" id="MobiDB-lite"/>
    </source>
</evidence>
<feature type="compositionally biased region" description="Basic residues" evidence="1">
    <location>
        <begin position="11"/>
        <end position="21"/>
    </location>
</feature>
<name>L1L6Q2_9ACTN</name>
<accession>L1L6Q2</accession>
<evidence type="ECO:0000313" key="2">
    <source>
        <dbReference type="EMBL" id="EKX68283.1"/>
    </source>
</evidence>
<dbReference type="Proteomes" id="UP000010411">
    <property type="component" value="Unassembled WGS sequence"/>
</dbReference>
<keyword evidence="3" id="KW-1185">Reference proteome</keyword>
<feature type="region of interest" description="Disordered" evidence="1">
    <location>
        <begin position="1"/>
        <end position="21"/>
    </location>
</feature>
<feature type="non-terminal residue" evidence="2">
    <location>
        <position position="21"/>
    </location>
</feature>
<protein>
    <submittedName>
        <fullName evidence="2">Uncharacterized protein</fullName>
    </submittedName>
</protein>
<proteinExistence type="predicted"/>
<sequence length="21" mass="2280">MRAVLTVRAGRTARRVRPGGV</sequence>
<comment type="caution">
    <text evidence="2">The sequence shown here is derived from an EMBL/GenBank/DDBJ whole genome shotgun (WGS) entry which is preliminary data.</text>
</comment>
<reference evidence="2 3" key="1">
    <citation type="submission" date="2012-11" db="EMBL/GenBank/DDBJ databases">
        <authorList>
            <person name="Huguet-Tapia J.C."/>
            <person name="Durkin A.S."/>
            <person name="Pettis G.S."/>
            <person name="Badger J.H."/>
        </authorList>
    </citation>
    <scope>NUCLEOTIDE SEQUENCE [LARGE SCALE GENOMIC DNA]</scope>
    <source>
        <strain evidence="2 3">91-03</strain>
    </source>
</reference>
<gene>
    <name evidence="2" type="ORF">STRIP9103_06086</name>
</gene>
<feature type="compositionally biased region" description="Low complexity" evidence="1">
    <location>
        <begin position="1"/>
        <end position="10"/>
    </location>
</feature>
<organism evidence="2 3">
    <name type="scientific">Streptomyces ipomoeae 91-03</name>
    <dbReference type="NCBI Taxonomy" id="698759"/>
    <lineage>
        <taxon>Bacteria</taxon>
        <taxon>Bacillati</taxon>
        <taxon>Actinomycetota</taxon>
        <taxon>Actinomycetes</taxon>
        <taxon>Kitasatosporales</taxon>
        <taxon>Streptomycetaceae</taxon>
        <taxon>Streptomyces</taxon>
    </lineage>
</organism>
<dbReference type="AlphaFoldDB" id="L1L6Q2"/>
<dbReference type="EMBL" id="AEJC01000092">
    <property type="protein sequence ID" value="EKX68283.1"/>
    <property type="molecule type" value="Genomic_DNA"/>
</dbReference>
<evidence type="ECO:0000313" key="3">
    <source>
        <dbReference type="Proteomes" id="UP000010411"/>
    </source>
</evidence>